<name>A0A7C9J6H7_9ACTN</name>
<comment type="caution">
    <text evidence="1">The sequence shown here is derived from an EMBL/GenBank/DDBJ whole genome shotgun (WGS) entry which is preliminary data.</text>
</comment>
<gene>
    <name evidence="1" type="ORF">GT755_30530</name>
</gene>
<proteinExistence type="predicted"/>
<dbReference type="Proteomes" id="UP000479526">
    <property type="component" value="Unassembled WGS sequence"/>
</dbReference>
<evidence type="ECO:0000313" key="1">
    <source>
        <dbReference type="EMBL" id="NAS26002.1"/>
    </source>
</evidence>
<evidence type="ECO:0000313" key="2">
    <source>
        <dbReference type="Proteomes" id="UP000479526"/>
    </source>
</evidence>
<dbReference type="AlphaFoldDB" id="A0A7C9J6H7"/>
<sequence length="124" mass="13943">MDVDCCGLTFPEGEDVPDQRGDGLEAVVEAARWAPSIHNSQPWSFAIDGEEICLRCAWAAVDDQLRCGTVQRAAFHTQLLEYPLLREFVRTELCSGEYPQIILRLGYCVSTPQVFRRPLVEVLS</sequence>
<dbReference type="InterPro" id="IPR000415">
    <property type="entry name" value="Nitroreductase-like"/>
</dbReference>
<dbReference type="Gene3D" id="3.40.109.10">
    <property type="entry name" value="NADH Oxidase"/>
    <property type="match status" value="2"/>
</dbReference>
<dbReference type="GO" id="GO:0016491">
    <property type="term" value="F:oxidoreductase activity"/>
    <property type="evidence" value="ECO:0007669"/>
    <property type="project" value="InterPro"/>
</dbReference>
<organism evidence="1 2">
    <name type="scientific">Herbidospora solisilvae</name>
    <dbReference type="NCBI Taxonomy" id="2696284"/>
    <lineage>
        <taxon>Bacteria</taxon>
        <taxon>Bacillati</taxon>
        <taxon>Actinomycetota</taxon>
        <taxon>Actinomycetes</taxon>
        <taxon>Streptosporangiales</taxon>
        <taxon>Streptosporangiaceae</taxon>
        <taxon>Herbidospora</taxon>
    </lineage>
</organism>
<keyword evidence="2" id="KW-1185">Reference proteome</keyword>
<accession>A0A7C9J6H7</accession>
<protein>
    <submittedName>
        <fullName evidence="1">Uncharacterized protein</fullName>
    </submittedName>
</protein>
<dbReference type="EMBL" id="WXEW01000009">
    <property type="protein sequence ID" value="NAS26002.1"/>
    <property type="molecule type" value="Genomic_DNA"/>
</dbReference>
<dbReference type="RefSeq" id="WP_202610678.1">
    <property type="nucleotide sequence ID" value="NZ_WXEW01000009.1"/>
</dbReference>
<dbReference type="SUPFAM" id="SSF55469">
    <property type="entry name" value="FMN-dependent nitroreductase-like"/>
    <property type="match status" value="1"/>
</dbReference>
<reference evidence="1 2" key="1">
    <citation type="submission" date="2020-01" db="EMBL/GenBank/DDBJ databases">
        <title>Herbidospora sp. NEAU-GS84 nov., a novel actinomycete isolated from soil.</title>
        <authorList>
            <person name="Han L."/>
        </authorList>
    </citation>
    <scope>NUCLEOTIDE SEQUENCE [LARGE SCALE GENOMIC DNA]</scope>
    <source>
        <strain evidence="1 2">NEAU-GS84</strain>
    </source>
</reference>